<proteinExistence type="predicted"/>
<keyword evidence="1" id="KW-0812">Transmembrane</keyword>
<reference evidence="2" key="1">
    <citation type="submission" date="2020-05" db="EMBL/GenBank/DDBJ databases">
        <authorList>
            <person name="Chiriac C."/>
            <person name="Salcher M."/>
            <person name="Ghai R."/>
            <person name="Kavagutti S V."/>
        </authorList>
    </citation>
    <scope>NUCLEOTIDE SEQUENCE</scope>
</reference>
<evidence type="ECO:0000313" key="2">
    <source>
        <dbReference type="EMBL" id="CAB5225640.1"/>
    </source>
</evidence>
<dbReference type="EMBL" id="LR798344">
    <property type="protein sequence ID" value="CAB5225640.1"/>
    <property type="molecule type" value="Genomic_DNA"/>
</dbReference>
<gene>
    <name evidence="2" type="ORF">UFOVP749_50</name>
</gene>
<sequence length="100" mass="10980">MNDVLTVKIDMLHSDVSDMKTALNELSKAITKLALVEERQAKTADAMERAFKAIGKIEDRLSALEIAAPKTKETNAWVDRFILGMVMVVMGFAGTKLGLL</sequence>
<feature type="transmembrane region" description="Helical" evidence="1">
    <location>
        <begin position="81"/>
        <end position="99"/>
    </location>
</feature>
<accession>A0A6J7X4A0</accession>
<keyword evidence="1" id="KW-0472">Membrane</keyword>
<evidence type="ECO:0000256" key="1">
    <source>
        <dbReference type="SAM" id="Phobius"/>
    </source>
</evidence>
<protein>
    <submittedName>
        <fullName evidence="2">Uncharacterized protein</fullName>
    </submittedName>
</protein>
<keyword evidence="1" id="KW-1133">Transmembrane helix</keyword>
<name>A0A6J7X4A0_9CAUD</name>
<organism evidence="2">
    <name type="scientific">uncultured Caudovirales phage</name>
    <dbReference type="NCBI Taxonomy" id="2100421"/>
    <lineage>
        <taxon>Viruses</taxon>
        <taxon>Duplodnaviria</taxon>
        <taxon>Heunggongvirae</taxon>
        <taxon>Uroviricota</taxon>
        <taxon>Caudoviricetes</taxon>
        <taxon>Peduoviridae</taxon>
        <taxon>Maltschvirus</taxon>
        <taxon>Maltschvirus maltsch</taxon>
    </lineage>
</organism>